<dbReference type="AlphaFoldDB" id="A0A9P0EB62"/>
<accession>A0A9P0EB62</accession>
<name>A0A9P0EB62_NEZVI</name>
<organism evidence="1 2">
    <name type="scientific">Nezara viridula</name>
    <name type="common">Southern green stink bug</name>
    <name type="synonym">Cimex viridulus</name>
    <dbReference type="NCBI Taxonomy" id="85310"/>
    <lineage>
        <taxon>Eukaryota</taxon>
        <taxon>Metazoa</taxon>
        <taxon>Ecdysozoa</taxon>
        <taxon>Arthropoda</taxon>
        <taxon>Hexapoda</taxon>
        <taxon>Insecta</taxon>
        <taxon>Pterygota</taxon>
        <taxon>Neoptera</taxon>
        <taxon>Paraneoptera</taxon>
        <taxon>Hemiptera</taxon>
        <taxon>Heteroptera</taxon>
        <taxon>Panheteroptera</taxon>
        <taxon>Pentatomomorpha</taxon>
        <taxon>Pentatomoidea</taxon>
        <taxon>Pentatomidae</taxon>
        <taxon>Pentatominae</taxon>
        <taxon>Nezara</taxon>
    </lineage>
</organism>
<sequence length="117" mass="13388">MYITWNSTRIEPRHLKQSSFVPASSSHTPFSSRHTTLSETKLLYSIEDTPRMGWIERSENTPNDNIVHDARRSRGHPHLLPRLPGLKAARYAYSFQDEFGKITAFPLMGSTSAMQLK</sequence>
<gene>
    <name evidence="1" type="ORF">NEZAVI_LOCUS4124</name>
</gene>
<dbReference type="Proteomes" id="UP001152798">
    <property type="component" value="Chromosome 2"/>
</dbReference>
<reference evidence="1" key="1">
    <citation type="submission" date="2022-01" db="EMBL/GenBank/DDBJ databases">
        <authorList>
            <person name="King R."/>
        </authorList>
    </citation>
    <scope>NUCLEOTIDE SEQUENCE</scope>
</reference>
<protein>
    <submittedName>
        <fullName evidence="1">Uncharacterized protein</fullName>
    </submittedName>
</protein>
<proteinExistence type="predicted"/>
<keyword evidence="2" id="KW-1185">Reference proteome</keyword>
<dbReference type="EMBL" id="OV725078">
    <property type="protein sequence ID" value="CAH1393453.1"/>
    <property type="molecule type" value="Genomic_DNA"/>
</dbReference>
<evidence type="ECO:0000313" key="2">
    <source>
        <dbReference type="Proteomes" id="UP001152798"/>
    </source>
</evidence>
<evidence type="ECO:0000313" key="1">
    <source>
        <dbReference type="EMBL" id="CAH1393453.1"/>
    </source>
</evidence>